<dbReference type="OrthoDB" id="779804at2759"/>
<dbReference type="PANTHER" id="PTHR33240:SF15">
    <property type="entry name" value="GAG-PRO-LIKE PROTEIN"/>
    <property type="match status" value="1"/>
</dbReference>
<comment type="caution">
    <text evidence="1">The sequence shown here is derived from an EMBL/GenBank/DDBJ whole genome shotgun (WGS) entry which is preliminary data.</text>
</comment>
<accession>A0A9D4A894</accession>
<dbReference type="Gene3D" id="2.40.70.10">
    <property type="entry name" value="Acid Proteases"/>
    <property type="match status" value="1"/>
</dbReference>
<evidence type="ECO:0000313" key="1">
    <source>
        <dbReference type="EMBL" id="KAH1092395.1"/>
    </source>
</evidence>
<name>A0A9D4A894_9ROSI</name>
<dbReference type="Proteomes" id="UP000828251">
    <property type="component" value="Unassembled WGS sequence"/>
</dbReference>
<dbReference type="EMBL" id="JAIQCV010000006">
    <property type="protein sequence ID" value="KAH1092395.1"/>
    <property type="molecule type" value="Genomic_DNA"/>
</dbReference>
<sequence>MRSVMFVSAPKRSCHQGRRSAEFGNDDEKLVCDEDGNDSMVAFTMIVGFEVKRILVDSGSVVDVLSWEAYQKMGLKEQALSKASLLYGFRNSPVKAKGSITLPITLGDGEYTTTEYAQFFVMDHPIVYNVIFGCPIKRMTKMVATTFCLKIKFPIRKGERELPIGGHSSQGAELVSQALDLDNLDVRDEKRSKKPEAADHTETLQLFCDTEERIVNISSVLTTKEKSVFFLCLKNSSRTIALPLFNHRQPNITSHRDTAVAATGTAVSVDAGATLLLHLEPVQSGSMTTRLVRSSYRLDRWPGFIYRARFNQFLGIGLSFRLPGPIYNLRSNFQVRSGSMTT</sequence>
<proteinExistence type="predicted"/>
<organism evidence="1 2">
    <name type="scientific">Gossypium stocksii</name>
    <dbReference type="NCBI Taxonomy" id="47602"/>
    <lineage>
        <taxon>Eukaryota</taxon>
        <taxon>Viridiplantae</taxon>
        <taxon>Streptophyta</taxon>
        <taxon>Embryophyta</taxon>
        <taxon>Tracheophyta</taxon>
        <taxon>Spermatophyta</taxon>
        <taxon>Magnoliopsida</taxon>
        <taxon>eudicotyledons</taxon>
        <taxon>Gunneridae</taxon>
        <taxon>Pentapetalae</taxon>
        <taxon>rosids</taxon>
        <taxon>malvids</taxon>
        <taxon>Malvales</taxon>
        <taxon>Malvaceae</taxon>
        <taxon>Malvoideae</taxon>
        <taxon>Gossypium</taxon>
    </lineage>
</organism>
<dbReference type="CDD" id="cd00303">
    <property type="entry name" value="retropepsin_like"/>
    <property type="match status" value="1"/>
</dbReference>
<dbReference type="InterPro" id="IPR021109">
    <property type="entry name" value="Peptidase_aspartic_dom_sf"/>
</dbReference>
<reference evidence="1 2" key="1">
    <citation type="journal article" date="2021" name="Plant Biotechnol. J.">
        <title>Multi-omics assisted identification of the key and species-specific regulatory components of drought-tolerant mechanisms in Gossypium stocksii.</title>
        <authorList>
            <person name="Yu D."/>
            <person name="Ke L."/>
            <person name="Zhang D."/>
            <person name="Wu Y."/>
            <person name="Sun Y."/>
            <person name="Mei J."/>
            <person name="Sun J."/>
            <person name="Sun Y."/>
        </authorList>
    </citation>
    <scope>NUCLEOTIDE SEQUENCE [LARGE SCALE GENOMIC DNA]</scope>
    <source>
        <strain evidence="2">cv. E1</strain>
        <tissue evidence="1">Leaf</tissue>
    </source>
</reference>
<dbReference type="AlphaFoldDB" id="A0A9D4A894"/>
<evidence type="ECO:0000313" key="2">
    <source>
        <dbReference type="Proteomes" id="UP000828251"/>
    </source>
</evidence>
<protein>
    <submittedName>
        <fullName evidence="1">Uncharacterized protein</fullName>
    </submittedName>
</protein>
<dbReference type="PANTHER" id="PTHR33240">
    <property type="entry name" value="OS08G0508500 PROTEIN"/>
    <property type="match status" value="1"/>
</dbReference>
<keyword evidence="2" id="KW-1185">Reference proteome</keyword>
<gene>
    <name evidence="1" type="ORF">J1N35_019652</name>
</gene>